<evidence type="ECO:0000313" key="6">
    <source>
        <dbReference type="Proteomes" id="UP000294564"/>
    </source>
</evidence>
<dbReference type="RefSeq" id="WP_207899797.1">
    <property type="nucleotide sequence ID" value="NZ_SLXM01000011.1"/>
</dbReference>
<dbReference type="InterPro" id="IPR044666">
    <property type="entry name" value="Cyclophilin_A-like"/>
</dbReference>
<evidence type="ECO:0000256" key="3">
    <source>
        <dbReference type="RuleBase" id="RU363019"/>
    </source>
</evidence>
<evidence type="ECO:0000256" key="1">
    <source>
        <dbReference type="ARBA" id="ARBA00023110"/>
    </source>
</evidence>
<dbReference type="Proteomes" id="UP000294564">
    <property type="component" value="Unassembled WGS sequence"/>
</dbReference>
<sequence>MKLLRTLIFLSTTLFIYNCKEAPKKEKEVPPKKIIEQKVDSVEKIIQKVEEPVIKAWDSLNHKNVTAFLTEYGKQNKETQVLIKTKFGNIKLRLFEETPLHRASFIFLTKIGYFNTTVFHRIAKEMAIQGGESDGQESTDIKNKYKNYRIPNEILNHRKHVYGSLALARQLDYNPYKKSNPFNFYIISDKRGAPHLDGDYTVFGEVISGFSTIRKISKVKTGTSEWPIIDIPMKIEVVK</sequence>
<protein>
    <recommendedName>
        <fullName evidence="3">Peptidyl-prolyl cis-trans isomerase</fullName>
        <shortName evidence="3">PPIase</shortName>
        <ecNumber evidence="3">5.2.1.8</ecNumber>
    </recommendedName>
</protein>
<dbReference type="SUPFAM" id="SSF50891">
    <property type="entry name" value="Cyclophilin-like"/>
    <property type="match status" value="1"/>
</dbReference>
<dbReference type="GO" id="GO:0003755">
    <property type="term" value="F:peptidyl-prolyl cis-trans isomerase activity"/>
    <property type="evidence" value="ECO:0007669"/>
    <property type="project" value="UniProtKB-UniRule"/>
</dbReference>
<comment type="catalytic activity">
    <reaction evidence="3">
        <text>[protein]-peptidylproline (omega=180) = [protein]-peptidylproline (omega=0)</text>
        <dbReference type="Rhea" id="RHEA:16237"/>
        <dbReference type="Rhea" id="RHEA-COMP:10747"/>
        <dbReference type="Rhea" id="RHEA-COMP:10748"/>
        <dbReference type="ChEBI" id="CHEBI:83833"/>
        <dbReference type="ChEBI" id="CHEBI:83834"/>
        <dbReference type="EC" id="5.2.1.8"/>
    </reaction>
</comment>
<dbReference type="PANTHER" id="PTHR45625">
    <property type="entry name" value="PEPTIDYL-PROLYL CIS-TRANS ISOMERASE-RELATED"/>
    <property type="match status" value="1"/>
</dbReference>
<dbReference type="InterPro" id="IPR002130">
    <property type="entry name" value="Cyclophilin-type_PPIase_dom"/>
</dbReference>
<keyword evidence="2 3" id="KW-0413">Isomerase</keyword>
<dbReference type="Gene3D" id="2.40.100.10">
    <property type="entry name" value="Cyclophilin-like"/>
    <property type="match status" value="1"/>
</dbReference>
<evidence type="ECO:0000259" key="4">
    <source>
        <dbReference type="PROSITE" id="PS50072"/>
    </source>
</evidence>
<evidence type="ECO:0000256" key="2">
    <source>
        <dbReference type="ARBA" id="ARBA00023235"/>
    </source>
</evidence>
<comment type="function">
    <text evidence="3">PPIases accelerate the folding of proteins. It catalyzes the cis-trans isomerization of proline imidic peptide bonds in oligopeptides.</text>
</comment>
<evidence type="ECO:0000313" key="5">
    <source>
        <dbReference type="EMBL" id="TCP22589.1"/>
    </source>
</evidence>
<dbReference type="AlphaFoldDB" id="A0A4R2NLS9"/>
<accession>A0A4R2NLS9</accession>
<proteinExistence type="inferred from homology"/>
<keyword evidence="1 3" id="KW-0697">Rotamase</keyword>
<dbReference type="InterPro" id="IPR029000">
    <property type="entry name" value="Cyclophilin-like_dom_sf"/>
</dbReference>
<comment type="similarity">
    <text evidence="3">Belongs to the cyclophilin-type PPIase family.</text>
</comment>
<dbReference type="PANTHER" id="PTHR45625:SF4">
    <property type="entry name" value="PEPTIDYLPROLYL ISOMERASE DOMAIN AND WD REPEAT-CONTAINING PROTEIN 1"/>
    <property type="match status" value="1"/>
</dbReference>
<feature type="domain" description="PPIase cyclophilin-type" evidence="4">
    <location>
        <begin position="88"/>
        <end position="239"/>
    </location>
</feature>
<gene>
    <name evidence="5" type="ORF">EV195_11117</name>
</gene>
<organism evidence="5 6">
    <name type="scientific">Tenacibaculum skagerrakense</name>
    <dbReference type="NCBI Taxonomy" id="186571"/>
    <lineage>
        <taxon>Bacteria</taxon>
        <taxon>Pseudomonadati</taxon>
        <taxon>Bacteroidota</taxon>
        <taxon>Flavobacteriia</taxon>
        <taxon>Flavobacteriales</taxon>
        <taxon>Flavobacteriaceae</taxon>
        <taxon>Tenacibaculum</taxon>
    </lineage>
</organism>
<reference evidence="5 6" key="1">
    <citation type="submission" date="2019-03" db="EMBL/GenBank/DDBJ databases">
        <title>Genomic Encyclopedia of Type Strains, Phase IV (KMG-IV): sequencing the most valuable type-strain genomes for metagenomic binning, comparative biology and taxonomic classification.</title>
        <authorList>
            <person name="Goeker M."/>
        </authorList>
    </citation>
    <scope>NUCLEOTIDE SEQUENCE [LARGE SCALE GENOMIC DNA]</scope>
    <source>
        <strain evidence="5 6">DSM 14836</strain>
    </source>
</reference>
<dbReference type="EMBL" id="SLXM01000011">
    <property type="protein sequence ID" value="TCP22589.1"/>
    <property type="molecule type" value="Genomic_DNA"/>
</dbReference>
<dbReference type="PRINTS" id="PR00153">
    <property type="entry name" value="CSAPPISMRASE"/>
</dbReference>
<comment type="caution">
    <text evidence="5">The sequence shown here is derived from an EMBL/GenBank/DDBJ whole genome shotgun (WGS) entry which is preliminary data.</text>
</comment>
<dbReference type="CDD" id="cd00317">
    <property type="entry name" value="cyclophilin"/>
    <property type="match status" value="1"/>
</dbReference>
<dbReference type="EC" id="5.2.1.8" evidence="3"/>
<dbReference type="Pfam" id="PF00160">
    <property type="entry name" value="Pro_isomerase"/>
    <property type="match status" value="1"/>
</dbReference>
<keyword evidence="6" id="KW-1185">Reference proteome</keyword>
<dbReference type="PROSITE" id="PS50072">
    <property type="entry name" value="CSA_PPIASE_2"/>
    <property type="match status" value="1"/>
</dbReference>
<name>A0A4R2NLS9_9FLAO</name>